<feature type="binding site" evidence="11">
    <location>
        <position position="34"/>
    </location>
    <ligand>
        <name>substrate</name>
    </ligand>
</feature>
<reference evidence="12 13" key="1">
    <citation type="submission" date="2017-04" db="EMBL/GenBank/DDBJ databases">
        <authorList>
            <person name="Afonso C.L."/>
            <person name="Miller P.J."/>
            <person name="Scott M.A."/>
            <person name="Spackman E."/>
            <person name="Goraichik I."/>
            <person name="Dimitrov K.M."/>
            <person name="Suarez D.L."/>
            <person name="Swayne D.E."/>
        </authorList>
    </citation>
    <scope>NUCLEOTIDE SEQUENCE [LARGE SCALE GENOMIC DNA]</scope>
    <source>
        <strain evidence="12 13">ToBE</strain>
    </source>
</reference>
<evidence type="ECO:0000256" key="7">
    <source>
        <dbReference type="ARBA" id="ARBA00022777"/>
    </source>
</evidence>
<dbReference type="GO" id="GO:0008652">
    <property type="term" value="P:amino acid biosynthetic process"/>
    <property type="evidence" value="ECO:0007669"/>
    <property type="project" value="UniProtKB-KW"/>
</dbReference>
<evidence type="ECO:0000256" key="6">
    <source>
        <dbReference type="ARBA" id="ARBA00022741"/>
    </source>
</evidence>
<dbReference type="HAMAP" id="MF_00109">
    <property type="entry name" value="Shikimate_kinase"/>
    <property type="match status" value="1"/>
</dbReference>
<keyword evidence="4 11" id="KW-0028">Amino-acid biosynthesis</keyword>
<keyword evidence="8 11" id="KW-0067">ATP-binding</keyword>
<dbReference type="InterPro" id="IPR031322">
    <property type="entry name" value="Shikimate/glucono_kinase"/>
</dbReference>
<dbReference type="SUPFAM" id="SSF52540">
    <property type="entry name" value="P-loop containing nucleoside triphosphate hydrolases"/>
    <property type="match status" value="1"/>
</dbReference>
<gene>
    <name evidence="11" type="primary">aroK</name>
    <name evidence="12" type="ORF">SAMN00808754_2451</name>
</gene>
<protein>
    <recommendedName>
        <fullName evidence="3 11">Shikimate kinase</fullName>
        <shortName evidence="11">SK</shortName>
        <ecNumber evidence="3 11">2.7.1.71</ecNumber>
    </recommendedName>
</protein>
<keyword evidence="6 11" id="KW-0547">Nucleotide-binding</keyword>
<comment type="caution">
    <text evidence="11">Lacks conserved residue(s) required for the propagation of feature annotation.</text>
</comment>
<dbReference type="AlphaFoldDB" id="A0A1W1VZ57"/>
<dbReference type="EMBL" id="LT838272">
    <property type="protein sequence ID" value="SMB98626.1"/>
    <property type="molecule type" value="Genomic_DNA"/>
</dbReference>
<dbReference type="InterPro" id="IPR023000">
    <property type="entry name" value="Shikimate_kinase_CS"/>
</dbReference>
<dbReference type="PROSITE" id="PS01128">
    <property type="entry name" value="SHIKIMATE_KINASE"/>
    <property type="match status" value="1"/>
</dbReference>
<evidence type="ECO:0000256" key="5">
    <source>
        <dbReference type="ARBA" id="ARBA00022679"/>
    </source>
</evidence>
<dbReference type="CDD" id="cd00464">
    <property type="entry name" value="SK"/>
    <property type="match status" value="1"/>
</dbReference>
<dbReference type="Proteomes" id="UP000192569">
    <property type="component" value="Chromosome I"/>
</dbReference>
<dbReference type="PANTHER" id="PTHR21087:SF16">
    <property type="entry name" value="SHIKIMATE KINASE 1, CHLOROPLASTIC"/>
    <property type="match status" value="1"/>
</dbReference>
<keyword evidence="11" id="KW-0479">Metal-binding</keyword>
<keyword evidence="9 11" id="KW-0057">Aromatic amino acid biosynthesis</keyword>
<dbReference type="STRING" id="698762.SAMN00808754_2451"/>
<dbReference type="GO" id="GO:0005829">
    <property type="term" value="C:cytosol"/>
    <property type="evidence" value="ECO:0007669"/>
    <property type="project" value="TreeGrafter"/>
</dbReference>
<feature type="binding site" evidence="11">
    <location>
        <position position="118"/>
    </location>
    <ligand>
        <name>ATP</name>
        <dbReference type="ChEBI" id="CHEBI:30616"/>
    </ligand>
</feature>
<evidence type="ECO:0000256" key="8">
    <source>
        <dbReference type="ARBA" id="ARBA00022840"/>
    </source>
</evidence>
<organism evidence="12 13">
    <name type="scientific">Thermanaeromonas toyohensis ToBE</name>
    <dbReference type="NCBI Taxonomy" id="698762"/>
    <lineage>
        <taxon>Bacteria</taxon>
        <taxon>Bacillati</taxon>
        <taxon>Bacillota</taxon>
        <taxon>Clostridia</taxon>
        <taxon>Neomoorellales</taxon>
        <taxon>Neomoorellaceae</taxon>
        <taxon>Thermanaeromonas</taxon>
    </lineage>
</organism>
<keyword evidence="7 11" id="KW-0418">Kinase</keyword>
<evidence type="ECO:0000256" key="9">
    <source>
        <dbReference type="ARBA" id="ARBA00023141"/>
    </source>
</evidence>
<dbReference type="PANTHER" id="PTHR21087">
    <property type="entry name" value="SHIKIMATE KINASE"/>
    <property type="match status" value="1"/>
</dbReference>
<keyword evidence="11" id="KW-0460">Magnesium</keyword>
<dbReference type="InterPro" id="IPR027417">
    <property type="entry name" value="P-loop_NTPase"/>
</dbReference>
<feature type="binding site" evidence="11">
    <location>
        <position position="80"/>
    </location>
    <ligand>
        <name>substrate</name>
    </ligand>
</feature>
<comment type="function">
    <text evidence="11">Catalyzes the specific phosphorylation of the 3-hydroxyl group of shikimic acid using ATP as a cosubstrate.</text>
</comment>
<comment type="subcellular location">
    <subcellularLocation>
        <location evidence="11">Cytoplasm</location>
    </subcellularLocation>
</comment>
<dbReference type="GO" id="GO:0009073">
    <property type="term" value="P:aromatic amino acid family biosynthetic process"/>
    <property type="evidence" value="ECO:0007669"/>
    <property type="project" value="UniProtKB-KW"/>
</dbReference>
<evidence type="ECO:0000256" key="3">
    <source>
        <dbReference type="ARBA" id="ARBA00012154"/>
    </source>
</evidence>
<dbReference type="EC" id="2.7.1.71" evidence="3 11"/>
<sequence length="173" mass="19324">MPCNIVLIGFMASGKTTVGRLLATYLTWEFVDTDGEIEKLVSSPIPAIFAQKGEAYFRQVEKEIIARVAMASRKVIATGGGAILDPENRARLWADNKVVWLKIPLDTVWQRTAGDDSRPLLKGSTREQVEALFKQREPYYALAHLHVEVEGKSPGQIAQEILEGLKVWLESCR</sequence>
<accession>A0A1W1VZ57</accession>
<dbReference type="PRINTS" id="PR01100">
    <property type="entry name" value="SHIKIMTKNASE"/>
</dbReference>
<evidence type="ECO:0000256" key="2">
    <source>
        <dbReference type="ARBA" id="ARBA00006997"/>
    </source>
</evidence>
<dbReference type="Gene3D" id="3.40.50.300">
    <property type="entry name" value="P-loop containing nucleotide triphosphate hydrolases"/>
    <property type="match status" value="1"/>
</dbReference>
<keyword evidence="11" id="KW-0963">Cytoplasm</keyword>
<comment type="catalytic activity">
    <reaction evidence="10 11">
        <text>shikimate + ATP = 3-phosphoshikimate + ADP + H(+)</text>
        <dbReference type="Rhea" id="RHEA:13121"/>
        <dbReference type="ChEBI" id="CHEBI:15378"/>
        <dbReference type="ChEBI" id="CHEBI:30616"/>
        <dbReference type="ChEBI" id="CHEBI:36208"/>
        <dbReference type="ChEBI" id="CHEBI:145989"/>
        <dbReference type="ChEBI" id="CHEBI:456216"/>
        <dbReference type="EC" id="2.7.1.71"/>
    </reaction>
</comment>
<evidence type="ECO:0000256" key="1">
    <source>
        <dbReference type="ARBA" id="ARBA00004842"/>
    </source>
</evidence>
<dbReference type="OrthoDB" id="9800332at2"/>
<evidence type="ECO:0000313" key="13">
    <source>
        <dbReference type="Proteomes" id="UP000192569"/>
    </source>
</evidence>
<comment type="cofactor">
    <cofactor evidence="11">
        <name>Mg(2+)</name>
        <dbReference type="ChEBI" id="CHEBI:18420"/>
    </cofactor>
    <text evidence="11">Binds 1 Mg(2+) ion per subunit.</text>
</comment>
<feature type="binding site" evidence="11">
    <location>
        <position position="58"/>
    </location>
    <ligand>
        <name>substrate</name>
    </ligand>
</feature>
<dbReference type="GO" id="GO:0005524">
    <property type="term" value="F:ATP binding"/>
    <property type="evidence" value="ECO:0007669"/>
    <property type="project" value="UniProtKB-UniRule"/>
</dbReference>
<evidence type="ECO:0000256" key="10">
    <source>
        <dbReference type="ARBA" id="ARBA00048567"/>
    </source>
</evidence>
<keyword evidence="13" id="KW-1185">Reference proteome</keyword>
<dbReference type="RefSeq" id="WP_084666004.1">
    <property type="nucleotide sequence ID" value="NZ_LT838272.1"/>
</dbReference>
<dbReference type="GO" id="GO:0004765">
    <property type="term" value="F:shikimate kinase activity"/>
    <property type="evidence" value="ECO:0007669"/>
    <property type="project" value="UniProtKB-UniRule"/>
</dbReference>
<dbReference type="Pfam" id="PF01202">
    <property type="entry name" value="SKI"/>
    <property type="match status" value="1"/>
</dbReference>
<feature type="binding site" evidence="11">
    <location>
        <position position="16"/>
    </location>
    <ligand>
        <name>Mg(2+)</name>
        <dbReference type="ChEBI" id="CHEBI:18420"/>
    </ligand>
</feature>
<comment type="pathway">
    <text evidence="1 11">Metabolic intermediate biosynthesis; chorismate biosynthesis; chorismate from D-erythrose 4-phosphate and phosphoenolpyruvate: step 5/7.</text>
</comment>
<evidence type="ECO:0000256" key="4">
    <source>
        <dbReference type="ARBA" id="ARBA00022605"/>
    </source>
</evidence>
<dbReference type="UniPathway" id="UPA00053">
    <property type="reaction ID" value="UER00088"/>
</dbReference>
<comment type="similarity">
    <text evidence="2 11">Belongs to the shikimate kinase family.</text>
</comment>
<dbReference type="GO" id="GO:0009423">
    <property type="term" value="P:chorismate biosynthetic process"/>
    <property type="evidence" value="ECO:0007669"/>
    <property type="project" value="UniProtKB-UniRule"/>
</dbReference>
<keyword evidence="5 11" id="KW-0808">Transferase</keyword>
<name>A0A1W1VZ57_9FIRM</name>
<feature type="binding site" evidence="11">
    <location>
        <position position="136"/>
    </location>
    <ligand>
        <name>substrate</name>
    </ligand>
</feature>
<comment type="subunit">
    <text evidence="11">Monomer.</text>
</comment>
<proteinExistence type="inferred from homology"/>
<dbReference type="GO" id="GO:0000287">
    <property type="term" value="F:magnesium ion binding"/>
    <property type="evidence" value="ECO:0007669"/>
    <property type="project" value="UniProtKB-UniRule"/>
</dbReference>
<evidence type="ECO:0000313" key="12">
    <source>
        <dbReference type="EMBL" id="SMB98626.1"/>
    </source>
</evidence>
<dbReference type="InterPro" id="IPR000623">
    <property type="entry name" value="Shikimate_kinase/TSH1"/>
</dbReference>
<evidence type="ECO:0000256" key="11">
    <source>
        <dbReference type="HAMAP-Rule" id="MF_00109"/>
    </source>
</evidence>
<feature type="binding site" evidence="11">
    <location>
        <begin position="12"/>
        <end position="17"/>
    </location>
    <ligand>
        <name>ATP</name>
        <dbReference type="ChEBI" id="CHEBI:30616"/>
    </ligand>
</feature>